<reference evidence="1 2" key="1">
    <citation type="submission" date="2018-10" db="EMBL/GenBank/DDBJ databases">
        <title>Genomic Encyclopedia of Archaeal and Bacterial Type Strains, Phase II (KMG-II): from individual species to whole genera.</title>
        <authorList>
            <person name="Goeker M."/>
        </authorList>
    </citation>
    <scope>NUCLEOTIDE SEQUENCE [LARGE SCALE GENOMIC DNA]</scope>
    <source>
        <strain evidence="1 2">DSM 19624</strain>
    </source>
</reference>
<sequence length="62" mass="7182">MSHTKLTIQATPTKIFLDSMSNIRFYGVGYAGFTDRDYCKLKAMLEFPKLEVIQHKPENKND</sequence>
<protein>
    <submittedName>
        <fullName evidence="1">Uncharacterized protein</fullName>
    </submittedName>
</protein>
<evidence type="ECO:0000313" key="1">
    <source>
        <dbReference type="EMBL" id="RLJ71983.1"/>
    </source>
</evidence>
<dbReference type="EMBL" id="RCCK01000015">
    <property type="protein sequence ID" value="RLJ71983.1"/>
    <property type="molecule type" value="Genomic_DNA"/>
</dbReference>
<organism evidence="1 2">
    <name type="scientific">Pedobacter alluvionis</name>
    <dbReference type="NCBI Taxonomy" id="475253"/>
    <lineage>
        <taxon>Bacteria</taxon>
        <taxon>Pseudomonadati</taxon>
        <taxon>Bacteroidota</taxon>
        <taxon>Sphingobacteriia</taxon>
        <taxon>Sphingobacteriales</taxon>
        <taxon>Sphingobacteriaceae</taxon>
        <taxon>Pedobacter</taxon>
    </lineage>
</organism>
<dbReference type="Proteomes" id="UP000273898">
    <property type="component" value="Unassembled WGS sequence"/>
</dbReference>
<proteinExistence type="predicted"/>
<dbReference type="AlphaFoldDB" id="A0A497XYF7"/>
<gene>
    <name evidence="1" type="ORF">BCL90_4810</name>
</gene>
<evidence type="ECO:0000313" key="2">
    <source>
        <dbReference type="Proteomes" id="UP000273898"/>
    </source>
</evidence>
<name>A0A497XYF7_9SPHI</name>
<comment type="caution">
    <text evidence="1">The sequence shown here is derived from an EMBL/GenBank/DDBJ whole genome shotgun (WGS) entry which is preliminary data.</text>
</comment>
<accession>A0A497XYF7</accession>